<name>A0A6A5SJZ7_9PLEO</name>
<evidence type="ECO:0000313" key="2">
    <source>
        <dbReference type="Proteomes" id="UP000800038"/>
    </source>
</evidence>
<sequence>MFMVLNDLSLFPSLFRSPEQSGRLFEKFQAVLKSIANEEPWYYTNLFRSPEQSGRLFENFQAVLKSNVNGQPWYYTNIDKINEFIASQNWELRSPNSFSSISLIQAMISHEPQERPTAKELVAHFGSSKCCISGREPLEAMEKDE</sequence>
<proteinExistence type="predicted"/>
<dbReference type="EMBL" id="ML976071">
    <property type="protein sequence ID" value="KAF1939990.1"/>
    <property type="molecule type" value="Genomic_DNA"/>
</dbReference>
<reference evidence="1" key="1">
    <citation type="journal article" date="2020" name="Stud. Mycol.">
        <title>101 Dothideomycetes genomes: a test case for predicting lifestyles and emergence of pathogens.</title>
        <authorList>
            <person name="Haridas S."/>
            <person name="Albert R."/>
            <person name="Binder M."/>
            <person name="Bloem J."/>
            <person name="Labutti K."/>
            <person name="Salamov A."/>
            <person name="Andreopoulos B."/>
            <person name="Baker S."/>
            <person name="Barry K."/>
            <person name="Bills G."/>
            <person name="Bluhm B."/>
            <person name="Cannon C."/>
            <person name="Castanera R."/>
            <person name="Culley D."/>
            <person name="Daum C."/>
            <person name="Ezra D."/>
            <person name="Gonzalez J."/>
            <person name="Henrissat B."/>
            <person name="Kuo A."/>
            <person name="Liang C."/>
            <person name="Lipzen A."/>
            <person name="Lutzoni F."/>
            <person name="Magnuson J."/>
            <person name="Mondo S."/>
            <person name="Nolan M."/>
            <person name="Ohm R."/>
            <person name="Pangilinan J."/>
            <person name="Park H.-J."/>
            <person name="Ramirez L."/>
            <person name="Alfaro M."/>
            <person name="Sun H."/>
            <person name="Tritt A."/>
            <person name="Yoshinaga Y."/>
            <person name="Zwiers L.-H."/>
            <person name="Turgeon B."/>
            <person name="Goodwin S."/>
            <person name="Spatafora J."/>
            <person name="Crous P."/>
            <person name="Grigoriev I."/>
        </authorList>
    </citation>
    <scope>NUCLEOTIDE SEQUENCE</scope>
    <source>
        <strain evidence="1">CBS 161.51</strain>
    </source>
</reference>
<keyword evidence="2" id="KW-1185">Reference proteome</keyword>
<accession>A0A6A5SJZ7</accession>
<evidence type="ECO:0008006" key="3">
    <source>
        <dbReference type="Google" id="ProtNLM"/>
    </source>
</evidence>
<protein>
    <recommendedName>
        <fullName evidence="3">Protein kinase domain-containing protein</fullName>
    </recommendedName>
</protein>
<evidence type="ECO:0000313" key="1">
    <source>
        <dbReference type="EMBL" id="KAF1939990.1"/>
    </source>
</evidence>
<dbReference type="AlphaFoldDB" id="A0A6A5SJZ7"/>
<organism evidence="1 2">
    <name type="scientific">Clathrospora elynae</name>
    <dbReference type="NCBI Taxonomy" id="706981"/>
    <lineage>
        <taxon>Eukaryota</taxon>
        <taxon>Fungi</taxon>
        <taxon>Dikarya</taxon>
        <taxon>Ascomycota</taxon>
        <taxon>Pezizomycotina</taxon>
        <taxon>Dothideomycetes</taxon>
        <taxon>Pleosporomycetidae</taxon>
        <taxon>Pleosporales</taxon>
        <taxon>Diademaceae</taxon>
        <taxon>Clathrospora</taxon>
    </lineage>
</organism>
<dbReference type="SUPFAM" id="SSF56112">
    <property type="entry name" value="Protein kinase-like (PK-like)"/>
    <property type="match status" value="1"/>
</dbReference>
<gene>
    <name evidence="1" type="ORF">EJ02DRAFT_242559</name>
</gene>
<dbReference type="Proteomes" id="UP000800038">
    <property type="component" value="Unassembled WGS sequence"/>
</dbReference>
<dbReference type="InterPro" id="IPR011009">
    <property type="entry name" value="Kinase-like_dom_sf"/>
</dbReference>